<reference evidence="2" key="3">
    <citation type="journal article" date="2010" name="Genome Res.">
        <title>Population genomic sequencing of Coccidioides fungi reveals recent hybridization and transposon control.</title>
        <authorList>
            <person name="Neafsey D.E."/>
            <person name="Barker B.M."/>
            <person name="Sharpton T.J."/>
            <person name="Stajich J.E."/>
            <person name="Park D.J."/>
            <person name="Whiston E."/>
            <person name="Hung C.-Y."/>
            <person name="McMahan C."/>
            <person name="White J."/>
            <person name="Sykes S."/>
            <person name="Heiman D."/>
            <person name="Young S."/>
            <person name="Zeng Q."/>
            <person name="Abouelleil A."/>
            <person name="Aftuck L."/>
            <person name="Bessette D."/>
            <person name="Brown A."/>
            <person name="FitzGerald M."/>
            <person name="Lui A."/>
            <person name="Macdonald J.P."/>
            <person name="Priest M."/>
            <person name="Orbach M.J."/>
            <person name="Galgiani J.N."/>
            <person name="Kirkland T.N."/>
            <person name="Cole G.T."/>
            <person name="Birren B.W."/>
            <person name="Henn M.R."/>
            <person name="Taylor J.W."/>
            <person name="Rounsley S.D."/>
        </authorList>
    </citation>
    <scope>NUCLEOTIDE SEQUENCE [LARGE SCALE GENOMIC DNA]</scope>
    <source>
        <strain evidence="2">RMSCC 3488</strain>
    </source>
</reference>
<proteinExistence type="predicted"/>
<protein>
    <submittedName>
        <fullName evidence="1">Uncharacterized protein</fullName>
    </submittedName>
</protein>
<reference evidence="2" key="2">
    <citation type="journal article" date="2009" name="Genome Res.">
        <title>Comparative genomic analyses of the human fungal pathogens Coccidioides and their relatives.</title>
        <authorList>
            <person name="Sharpton T.J."/>
            <person name="Stajich J.E."/>
            <person name="Rounsley S.D."/>
            <person name="Gardner M.J."/>
            <person name="Wortman J.R."/>
            <person name="Jordar V.S."/>
            <person name="Maiti R."/>
            <person name="Kodira C.D."/>
            <person name="Neafsey D.E."/>
            <person name="Zeng Q."/>
            <person name="Hung C.-Y."/>
            <person name="McMahan C."/>
            <person name="Muszewska A."/>
            <person name="Grynberg M."/>
            <person name="Mandel M.A."/>
            <person name="Kellner E.M."/>
            <person name="Barker B.M."/>
            <person name="Galgiani J.N."/>
            <person name="Orbach M.J."/>
            <person name="Kirkland T.N."/>
            <person name="Cole G.T."/>
            <person name="Henn M.R."/>
            <person name="Birren B.W."/>
            <person name="Taylor J.W."/>
        </authorList>
    </citation>
    <scope>NUCLEOTIDE SEQUENCE [LARGE SCALE GENOMIC DNA]</scope>
    <source>
        <strain evidence="2">RMSCC 3488</strain>
    </source>
</reference>
<gene>
    <name evidence="1" type="ORF">CPAG_09029</name>
</gene>
<evidence type="ECO:0000313" key="1">
    <source>
        <dbReference type="EMBL" id="KMM72737.1"/>
    </source>
</evidence>
<evidence type="ECO:0000313" key="2">
    <source>
        <dbReference type="Proteomes" id="UP000054567"/>
    </source>
</evidence>
<dbReference type="EMBL" id="DS268114">
    <property type="protein sequence ID" value="KMM72737.1"/>
    <property type="molecule type" value="Genomic_DNA"/>
</dbReference>
<dbReference type="AlphaFoldDB" id="A0A0J6ILB2"/>
<dbReference type="Proteomes" id="UP000054567">
    <property type="component" value="Unassembled WGS sequence"/>
</dbReference>
<organism evidence="1 2">
    <name type="scientific">Coccidioides posadasii RMSCC 3488</name>
    <dbReference type="NCBI Taxonomy" id="454284"/>
    <lineage>
        <taxon>Eukaryota</taxon>
        <taxon>Fungi</taxon>
        <taxon>Dikarya</taxon>
        <taxon>Ascomycota</taxon>
        <taxon>Pezizomycotina</taxon>
        <taxon>Eurotiomycetes</taxon>
        <taxon>Eurotiomycetidae</taxon>
        <taxon>Onygenales</taxon>
        <taxon>Onygenaceae</taxon>
        <taxon>Coccidioides</taxon>
    </lineage>
</organism>
<accession>A0A0J6ILB2</accession>
<reference evidence="1 2" key="1">
    <citation type="submission" date="2007-06" db="EMBL/GenBank/DDBJ databases">
        <title>The Genome Sequence of Coccidioides posadasii RMSCC_3488.</title>
        <authorList>
            <consortium name="Coccidioides Genome Resources Consortium"/>
            <consortium name="The Broad Institute Genome Sequencing Platform"/>
            <person name="Henn M.R."/>
            <person name="Sykes S."/>
            <person name="Young S."/>
            <person name="Jaffe D."/>
            <person name="Berlin A."/>
            <person name="Alvarez P."/>
            <person name="Butler J."/>
            <person name="Gnerre S."/>
            <person name="Grabherr M."/>
            <person name="Mauceli E."/>
            <person name="Brockman W."/>
            <person name="Kodira C."/>
            <person name="Alvarado L."/>
            <person name="Zeng Q."/>
            <person name="Crawford M."/>
            <person name="Antoine C."/>
            <person name="Devon K."/>
            <person name="Galgiani J."/>
            <person name="Orsborn K."/>
            <person name="Lewis M.L."/>
            <person name="Nusbaum C."/>
            <person name="Galagan J."/>
            <person name="Birren B."/>
        </authorList>
    </citation>
    <scope>NUCLEOTIDE SEQUENCE [LARGE SCALE GENOMIC DNA]</scope>
    <source>
        <strain evidence="1 2">RMSCC 3488</strain>
    </source>
</reference>
<sequence>MEPSFTEAPLGNLVIFNGLESHITFSPQDLSLTDRQEGTMAKFMSLVKLTVITSEVRPALRVGSRAPRQRNARLITLESWRKDVKDVNRVFATSLGTYMYVPRTVVDASHPPRGSSNDWWAHGHSVPKPTFISELGVRRPYGFNRLHAGQSERRSLARFQNSVVLRTSQDPGPMH</sequence>
<name>A0A0J6ILB2_COCPO</name>
<dbReference type="VEuPathDB" id="FungiDB:CPAG_09029"/>